<dbReference type="GO" id="GO:0005524">
    <property type="term" value="F:ATP binding"/>
    <property type="evidence" value="ECO:0007669"/>
    <property type="project" value="UniProtKB-UniRule"/>
</dbReference>
<evidence type="ECO:0000313" key="16">
    <source>
        <dbReference type="EMBL" id="KDR15801.1"/>
    </source>
</evidence>
<accession>A0A067R1F5</accession>
<dbReference type="eggNOG" id="KOG0589">
    <property type="taxonomic scope" value="Eukaryota"/>
</dbReference>
<dbReference type="PANTHER" id="PTHR44899:SF3">
    <property type="entry name" value="SERINE_THREONINE-PROTEIN KINASE NEK1"/>
    <property type="match status" value="1"/>
</dbReference>
<gene>
    <name evidence="16" type="ORF">L798_10426</name>
</gene>
<sequence length="1457" mass="165543">MDGYVKEKQIGEGSFGTAYLVRSKRTGVHYVIKRTNLSRMTEKEKDEAMREVEVLAKMQHPYIVAYKESFEYDRNLYIVMDYCEGGDLYTKIREHAQKGRYFSEDMILSWFVQICLALKHVHDRKILHRDIKSQNIFLTKDNNVKLGDFGIAKILKNTVDLAKTCIGTPYYLSPEICENKPYNNKSDIWALGCILYEMAALKHAFVAGNMKNLIVKIIRGSYAQLPSCYSNDLRNLIQQLFRRNPQERPSINTILKKTFISKKIPKFLTKTQQAQEFGITSPYFHQLGESKSQMPAKRPKTAVTDPALKYGSSLVIRKTRICKYDDKKTVVASPAPEMLQLSKHKVVSKRQIYSEVSVTERLNSTVSEEALPQVHKEMDEIKSSICSTVVDDSERRHSIDMINREHRVQPRNITEAFNKCIMKPFAGVIALNVLEPEKCCIIENVLLHEGNKGKIIATSEAVHENCNIQSIENTFLATLGSSCLVQTLCNKKKELKSEKPYVKQYKSGKLPVKQENPDGFDRTMIRLTNMVSDSELLTSFHTIRLQNFKERQLMIQSRKKDSERHRQNANNKERMQPECTLNTADRDPRDGNVESILGMNNEQLEAENTITKNIVSRVRARIDKKRMEAFEKEKKKLLGNRGTKSIDNKTSEPMDGHKLIKLDEAAHESHVIEQWKDTTNSDEKQADFLAGNKSKIQVVNENETICREYENKTFKTRGKWKKESSLELGKASLELPGFLMDSTSSADIVIKYGDRKQWDSPDTLNKVNIMNMTYSIERPYSIPNIYHVDTVTTESESHVHTISENVDCPVGTLDVILEGKQCRDNINCKFTQTDLSCVIAAAHATVIQESMNSNLKCKSSEQTFVPKIDKQMDQKLKGEYKNQLSQTQILLDAVQDAPVVLHATQYGDEFLPPPHRKRRTKTATQYHSYRKCVKQRAIKRRSSCEDRKRRHSPLPSPRLCMVSVDKPTTVNSTSGDSDMTQTCVNNNNQSLLQHISDEVSANGLPIIRVARTADVIHENGLKDYQTEYKVSSTAIETNKLDNMYQHNSSDCDKHKKCLGIKIDSILKCDNGSIKACDESPGLREENKENTQNSLIVSLPCTSVYSVRTQVKNSAVTERVFNFTTDLYEKEGSKLKEIPDTCNRYYNSELGSNKIQSQKAIPILQKTNITIVKCPIIKYGVTKPKAVKFQSHCDSMEVSSLNKKSIEQRIRPKSAIASSVSRTNTNQEISTRPSSGGPYSYPVHKSVTFNRLLPSILHDNRNKTSTNVDVKDHHSVLESAKLEATKFNYILKEVDSDNREAESLLYPHINLAHSYEEKNMSNSDTAQSTEHDLQKVNLNCSSIKADGLCPDMCHLSSTSIHILSKLKRPSYYIHKLCMHEARTAEETKNDNIPEDSLPCALPPFTIDVPEQVNSKIQSTASPLDFRPVAAKLQELDVQFSSPDNEPTNLASLPTNRKF</sequence>
<dbReference type="PANTHER" id="PTHR44899">
    <property type="entry name" value="CAMK FAMILY PROTEIN KINASE"/>
    <property type="match status" value="1"/>
</dbReference>
<dbReference type="Gene3D" id="1.10.510.10">
    <property type="entry name" value="Transferase(Phosphotransferase) domain 1"/>
    <property type="match status" value="1"/>
</dbReference>
<evidence type="ECO:0000256" key="4">
    <source>
        <dbReference type="ARBA" id="ARBA00022527"/>
    </source>
</evidence>
<feature type="domain" description="Protein kinase" evidence="15">
    <location>
        <begin position="4"/>
        <end position="260"/>
    </location>
</feature>
<keyword evidence="17" id="KW-1185">Reference proteome</keyword>
<dbReference type="InterPro" id="IPR000719">
    <property type="entry name" value="Prot_kinase_dom"/>
</dbReference>
<dbReference type="SUPFAM" id="SSF56112">
    <property type="entry name" value="Protein kinase-like (PK-like)"/>
    <property type="match status" value="1"/>
</dbReference>
<dbReference type="PROSITE" id="PS50011">
    <property type="entry name" value="PROTEIN_KINASE_DOM"/>
    <property type="match status" value="1"/>
</dbReference>
<reference evidence="16 17" key="1">
    <citation type="journal article" date="2014" name="Nat. Commun.">
        <title>Molecular traces of alternative social organization in a termite genome.</title>
        <authorList>
            <person name="Terrapon N."/>
            <person name="Li C."/>
            <person name="Robertson H.M."/>
            <person name="Ji L."/>
            <person name="Meng X."/>
            <person name="Booth W."/>
            <person name="Chen Z."/>
            <person name="Childers C.P."/>
            <person name="Glastad K.M."/>
            <person name="Gokhale K."/>
            <person name="Gowin J."/>
            <person name="Gronenberg W."/>
            <person name="Hermansen R.A."/>
            <person name="Hu H."/>
            <person name="Hunt B.G."/>
            <person name="Huylmans A.K."/>
            <person name="Khalil S.M."/>
            <person name="Mitchell R.D."/>
            <person name="Munoz-Torres M.C."/>
            <person name="Mustard J.A."/>
            <person name="Pan H."/>
            <person name="Reese J.T."/>
            <person name="Scharf M.E."/>
            <person name="Sun F."/>
            <person name="Vogel H."/>
            <person name="Xiao J."/>
            <person name="Yang W."/>
            <person name="Yang Z."/>
            <person name="Yang Z."/>
            <person name="Zhou J."/>
            <person name="Zhu J."/>
            <person name="Brent C.S."/>
            <person name="Elsik C.G."/>
            <person name="Goodisman M.A."/>
            <person name="Liberles D.A."/>
            <person name="Roe R.M."/>
            <person name="Vargo E.L."/>
            <person name="Vilcinskas A."/>
            <person name="Wang J."/>
            <person name="Bornberg-Bauer E."/>
            <person name="Korb J."/>
            <person name="Zhang G."/>
            <person name="Liebig J."/>
        </authorList>
    </citation>
    <scope>NUCLEOTIDE SEQUENCE [LARGE SCALE GENOMIC DNA]</scope>
    <source>
        <tissue evidence="16">Whole organism</tissue>
    </source>
</reference>
<proteinExistence type="inferred from homology"/>
<evidence type="ECO:0000259" key="15">
    <source>
        <dbReference type="PROSITE" id="PS50011"/>
    </source>
</evidence>
<organism evidence="16 17">
    <name type="scientific">Zootermopsis nevadensis</name>
    <name type="common">Dampwood termite</name>
    <dbReference type="NCBI Taxonomy" id="136037"/>
    <lineage>
        <taxon>Eukaryota</taxon>
        <taxon>Metazoa</taxon>
        <taxon>Ecdysozoa</taxon>
        <taxon>Arthropoda</taxon>
        <taxon>Hexapoda</taxon>
        <taxon>Insecta</taxon>
        <taxon>Pterygota</taxon>
        <taxon>Neoptera</taxon>
        <taxon>Polyneoptera</taxon>
        <taxon>Dictyoptera</taxon>
        <taxon>Blattodea</taxon>
        <taxon>Blattoidea</taxon>
        <taxon>Termitoidae</taxon>
        <taxon>Termopsidae</taxon>
        <taxon>Zootermopsis</taxon>
    </lineage>
</organism>
<dbReference type="GO" id="GO:0046872">
    <property type="term" value="F:metal ion binding"/>
    <property type="evidence" value="ECO:0007669"/>
    <property type="project" value="UniProtKB-KW"/>
</dbReference>
<evidence type="ECO:0000256" key="10">
    <source>
        <dbReference type="ARBA" id="ARBA00022842"/>
    </source>
</evidence>
<evidence type="ECO:0000256" key="9">
    <source>
        <dbReference type="ARBA" id="ARBA00022840"/>
    </source>
</evidence>
<dbReference type="InterPro" id="IPR011009">
    <property type="entry name" value="Kinase-like_dom_sf"/>
</dbReference>
<comment type="catalytic activity">
    <reaction evidence="11">
        <text>L-threonyl-[protein] + ATP = O-phospho-L-threonyl-[protein] + ADP + H(+)</text>
        <dbReference type="Rhea" id="RHEA:46608"/>
        <dbReference type="Rhea" id="RHEA-COMP:11060"/>
        <dbReference type="Rhea" id="RHEA-COMP:11605"/>
        <dbReference type="ChEBI" id="CHEBI:15378"/>
        <dbReference type="ChEBI" id="CHEBI:30013"/>
        <dbReference type="ChEBI" id="CHEBI:30616"/>
        <dbReference type="ChEBI" id="CHEBI:61977"/>
        <dbReference type="ChEBI" id="CHEBI:456216"/>
        <dbReference type="EC" id="2.7.11.1"/>
    </reaction>
</comment>
<keyword evidence="7 13" id="KW-0547">Nucleotide-binding</keyword>
<dbReference type="CDD" id="cd08215">
    <property type="entry name" value="STKc_Nek"/>
    <property type="match status" value="1"/>
</dbReference>
<evidence type="ECO:0000256" key="8">
    <source>
        <dbReference type="ARBA" id="ARBA00022777"/>
    </source>
</evidence>
<feature type="compositionally biased region" description="Polar residues" evidence="14">
    <location>
        <begin position="1215"/>
        <end position="1233"/>
    </location>
</feature>
<feature type="region of interest" description="Disordered" evidence="14">
    <location>
        <begin position="1438"/>
        <end position="1457"/>
    </location>
</feature>
<feature type="region of interest" description="Disordered" evidence="14">
    <location>
        <begin position="1211"/>
        <end position="1236"/>
    </location>
</feature>
<evidence type="ECO:0000313" key="17">
    <source>
        <dbReference type="Proteomes" id="UP000027135"/>
    </source>
</evidence>
<dbReference type="Pfam" id="PF00069">
    <property type="entry name" value="Pkinase"/>
    <property type="match status" value="1"/>
</dbReference>
<keyword evidence="10" id="KW-0460">Magnesium</keyword>
<dbReference type="InterPro" id="IPR051131">
    <property type="entry name" value="NEK_Ser/Thr_kinase_NIMA"/>
</dbReference>
<evidence type="ECO:0000256" key="2">
    <source>
        <dbReference type="ARBA" id="ARBA00010886"/>
    </source>
</evidence>
<dbReference type="PROSITE" id="PS00107">
    <property type="entry name" value="PROTEIN_KINASE_ATP"/>
    <property type="match status" value="1"/>
</dbReference>
<comment type="cofactor">
    <cofactor evidence="1">
        <name>Mg(2+)</name>
        <dbReference type="ChEBI" id="CHEBI:18420"/>
    </cofactor>
</comment>
<dbReference type="InterPro" id="IPR017441">
    <property type="entry name" value="Protein_kinase_ATP_BS"/>
</dbReference>
<dbReference type="FunFam" id="3.30.200.20:FF:000097">
    <property type="entry name" value="Probable serine/threonine-protein kinase nek1"/>
    <property type="match status" value="1"/>
</dbReference>
<evidence type="ECO:0000256" key="6">
    <source>
        <dbReference type="ARBA" id="ARBA00022723"/>
    </source>
</evidence>
<dbReference type="InParanoid" id="A0A067R1F5"/>
<comment type="catalytic activity">
    <reaction evidence="12">
        <text>L-seryl-[protein] + ATP = O-phospho-L-seryl-[protein] + ADP + H(+)</text>
        <dbReference type="Rhea" id="RHEA:17989"/>
        <dbReference type="Rhea" id="RHEA-COMP:9863"/>
        <dbReference type="Rhea" id="RHEA-COMP:11604"/>
        <dbReference type="ChEBI" id="CHEBI:15378"/>
        <dbReference type="ChEBI" id="CHEBI:29999"/>
        <dbReference type="ChEBI" id="CHEBI:30616"/>
        <dbReference type="ChEBI" id="CHEBI:83421"/>
        <dbReference type="ChEBI" id="CHEBI:456216"/>
        <dbReference type="EC" id="2.7.11.1"/>
    </reaction>
</comment>
<evidence type="ECO:0000256" key="3">
    <source>
        <dbReference type="ARBA" id="ARBA00012513"/>
    </source>
</evidence>
<evidence type="ECO:0000256" key="5">
    <source>
        <dbReference type="ARBA" id="ARBA00022679"/>
    </source>
</evidence>
<dbReference type="EMBL" id="KK852815">
    <property type="protein sequence ID" value="KDR15801.1"/>
    <property type="molecule type" value="Genomic_DNA"/>
</dbReference>
<evidence type="ECO:0000256" key="12">
    <source>
        <dbReference type="ARBA" id="ARBA00048679"/>
    </source>
</evidence>
<evidence type="ECO:0000256" key="1">
    <source>
        <dbReference type="ARBA" id="ARBA00001946"/>
    </source>
</evidence>
<evidence type="ECO:0000256" key="11">
    <source>
        <dbReference type="ARBA" id="ARBA00047899"/>
    </source>
</evidence>
<keyword evidence="8 16" id="KW-0418">Kinase</keyword>
<keyword evidence="9 13" id="KW-0067">ATP-binding</keyword>
<dbReference type="EC" id="2.7.11.1" evidence="3"/>
<dbReference type="InterPro" id="IPR008271">
    <property type="entry name" value="Ser/Thr_kinase_AS"/>
</dbReference>
<dbReference type="GO" id="GO:0004674">
    <property type="term" value="F:protein serine/threonine kinase activity"/>
    <property type="evidence" value="ECO:0007669"/>
    <property type="project" value="UniProtKB-KW"/>
</dbReference>
<evidence type="ECO:0000256" key="13">
    <source>
        <dbReference type="PROSITE-ProRule" id="PRU10141"/>
    </source>
</evidence>
<comment type="similarity">
    <text evidence="2">Belongs to the protein kinase superfamily. NEK Ser/Thr protein kinase family. NIMA subfamily.</text>
</comment>
<evidence type="ECO:0000256" key="14">
    <source>
        <dbReference type="SAM" id="MobiDB-lite"/>
    </source>
</evidence>
<feature type="binding site" evidence="13">
    <location>
        <position position="33"/>
    </location>
    <ligand>
        <name>ATP</name>
        <dbReference type="ChEBI" id="CHEBI:30616"/>
    </ligand>
</feature>
<dbReference type="Gene3D" id="3.30.200.20">
    <property type="entry name" value="Phosphorylase Kinase, domain 1"/>
    <property type="match status" value="1"/>
</dbReference>
<keyword evidence="6" id="KW-0479">Metal-binding</keyword>
<dbReference type="FunFam" id="1.10.510.10:FF:000172">
    <property type="entry name" value="serine/threonine-protein kinase Nek1 isoform X1"/>
    <property type="match status" value="1"/>
</dbReference>
<protein>
    <recommendedName>
        <fullName evidence="3">non-specific serine/threonine protein kinase</fullName>
        <ecNumber evidence="3">2.7.11.1</ecNumber>
    </recommendedName>
</protein>
<dbReference type="Proteomes" id="UP000027135">
    <property type="component" value="Unassembled WGS sequence"/>
</dbReference>
<keyword evidence="5" id="KW-0808">Transferase</keyword>
<name>A0A067R1F5_ZOONE</name>
<evidence type="ECO:0000256" key="7">
    <source>
        <dbReference type="ARBA" id="ARBA00022741"/>
    </source>
</evidence>
<dbReference type="PROSITE" id="PS00108">
    <property type="entry name" value="PROTEIN_KINASE_ST"/>
    <property type="match status" value="1"/>
</dbReference>
<keyword evidence="4" id="KW-0723">Serine/threonine-protein kinase</keyword>
<dbReference type="STRING" id="136037.A0A067R1F5"/>
<dbReference type="SMART" id="SM00220">
    <property type="entry name" value="S_TKc"/>
    <property type="match status" value="1"/>
</dbReference>